<dbReference type="Gene3D" id="1.10.10.10">
    <property type="entry name" value="Winged helix-like DNA-binding domain superfamily/Winged helix DNA-binding domain"/>
    <property type="match status" value="1"/>
</dbReference>
<dbReference type="SMART" id="SM00347">
    <property type="entry name" value="HTH_MARR"/>
    <property type="match status" value="1"/>
</dbReference>
<evidence type="ECO:0000313" key="5">
    <source>
        <dbReference type="EMBL" id="HFI90527.1"/>
    </source>
</evidence>
<accession>A0A7V3E6P9</accession>
<evidence type="ECO:0000259" key="4">
    <source>
        <dbReference type="PROSITE" id="PS50995"/>
    </source>
</evidence>
<reference evidence="5" key="1">
    <citation type="journal article" date="2020" name="mSystems">
        <title>Genome- and Community-Level Interaction Insights into Carbon Utilization and Element Cycling Functions of Hydrothermarchaeota in Hydrothermal Sediment.</title>
        <authorList>
            <person name="Zhou Z."/>
            <person name="Liu Y."/>
            <person name="Xu W."/>
            <person name="Pan J."/>
            <person name="Luo Z.H."/>
            <person name="Li M."/>
        </authorList>
    </citation>
    <scope>NUCLEOTIDE SEQUENCE [LARGE SCALE GENOMIC DNA]</scope>
    <source>
        <strain evidence="5">SpSt-479</strain>
    </source>
</reference>
<dbReference type="PROSITE" id="PS50995">
    <property type="entry name" value="HTH_MARR_2"/>
    <property type="match status" value="1"/>
</dbReference>
<organism evidence="5">
    <name type="scientific">Ignavibacterium album</name>
    <dbReference type="NCBI Taxonomy" id="591197"/>
    <lineage>
        <taxon>Bacteria</taxon>
        <taxon>Pseudomonadati</taxon>
        <taxon>Ignavibacteriota</taxon>
        <taxon>Ignavibacteria</taxon>
        <taxon>Ignavibacteriales</taxon>
        <taxon>Ignavibacteriaceae</taxon>
        <taxon>Ignavibacterium</taxon>
    </lineage>
</organism>
<proteinExistence type="predicted"/>
<dbReference type="PANTHER" id="PTHR42756">
    <property type="entry name" value="TRANSCRIPTIONAL REGULATOR, MARR"/>
    <property type="match status" value="1"/>
</dbReference>
<dbReference type="SUPFAM" id="SSF46785">
    <property type="entry name" value="Winged helix' DNA-binding domain"/>
    <property type="match status" value="1"/>
</dbReference>
<keyword evidence="2" id="KW-0238">DNA-binding</keyword>
<name>A0A7V3E6P9_9BACT</name>
<dbReference type="GO" id="GO:0003677">
    <property type="term" value="F:DNA binding"/>
    <property type="evidence" value="ECO:0007669"/>
    <property type="project" value="UniProtKB-KW"/>
</dbReference>
<dbReference type="GO" id="GO:0003700">
    <property type="term" value="F:DNA-binding transcription factor activity"/>
    <property type="evidence" value="ECO:0007669"/>
    <property type="project" value="InterPro"/>
</dbReference>
<dbReference type="AlphaFoldDB" id="A0A7V3E6P9"/>
<dbReference type="Pfam" id="PF01047">
    <property type="entry name" value="MarR"/>
    <property type="match status" value="1"/>
</dbReference>
<protein>
    <submittedName>
        <fullName evidence="5">MarR family transcriptional regulator</fullName>
    </submittedName>
</protein>
<gene>
    <name evidence="5" type="ORF">ENS31_03225</name>
</gene>
<evidence type="ECO:0000256" key="3">
    <source>
        <dbReference type="ARBA" id="ARBA00023163"/>
    </source>
</evidence>
<keyword evidence="3" id="KW-0804">Transcription</keyword>
<dbReference type="RefSeq" id="WP_304145793.1">
    <property type="nucleotide sequence ID" value="NZ_JAOAIE010000059.1"/>
</dbReference>
<evidence type="ECO:0000256" key="1">
    <source>
        <dbReference type="ARBA" id="ARBA00023015"/>
    </source>
</evidence>
<dbReference type="InterPro" id="IPR023187">
    <property type="entry name" value="Tscrpt_reg_MarR-type_CS"/>
</dbReference>
<sequence length="150" mass="17595">MSSDEIKFSIGFIRLCRLFRETCKSVRTHFNLSENEMRLLIIVYHLKPDTIKKISNELSISPTLTSKILSNLEKKDLLFRQLNPKDKRFENVFLTDKGLRITSSIIEFINKTFCEKILNSLAIQPEYIESFYEQVVNNITSNKKPFTLIK</sequence>
<dbReference type="InterPro" id="IPR036390">
    <property type="entry name" value="WH_DNA-bd_sf"/>
</dbReference>
<dbReference type="InterPro" id="IPR036388">
    <property type="entry name" value="WH-like_DNA-bd_sf"/>
</dbReference>
<dbReference type="InterPro" id="IPR000835">
    <property type="entry name" value="HTH_MarR-typ"/>
</dbReference>
<keyword evidence="1" id="KW-0805">Transcription regulation</keyword>
<dbReference type="PROSITE" id="PS01117">
    <property type="entry name" value="HTH_MARR_1"/>
    <property type="match status" value="1"/>
</dbReference>
<feature type="domain" description="HTH marR-type" evidence="4">
    <location>
        <begin position="1"/>
        <end position="141"/>
    </location>
</feature>
<dbReference type="EMBL" id="DSUJ01000008">
    <property type="protein sequence ID" value="HFI90527.1"/>
    <property type="molecule type" value="Genomic_DNA"/>
</dbReference>
<dbReference type="PANTHER" id="PTHR42756:SF1">
    <property type="entry name" value="TRANSCRIPTIONAL REPRESSOR OF EMRAB OPERON"/>
    <property type="match status" value="1"/>
</dbReference>
<comment type="caution">
    <text evidence="5">The sequence shown here is derived from an EMBL/GenBank/DDBJ whole genome shotgun (WGS) entry which is preliminary data.</text>
</comment>
<evidence type="ECO:0000256" key="2">
    <source>
        <dbReference type="ARBA" id="ARBA00023125"/>
    </source>
</evidence>